<name>A0A1M4XHT0_9BACT</name>
<accession>A0A1M4XHT0</accession>
<reference evidence="1 2" key="1">
    <citation type="submission" date="2016-11" db="EMBL/GenBank/DDBJ databases">
        <authorList>
            <person name="Jaros S."/>
            <person name="Januszkiewicz K."/>
            <person name="Wedrychowicz H."/>
        </authorList>
    </citation>
    <scope>NUCLEOTIDE SEQUENCE [LARGE SCALE GENOMIC DNA]</scope>
    <source>
        <strain evidence="1 2">DSM 18119</strain>
    </source>
</reference>
<evidence type="ECO:0000313" key="2">
    <source>
        <dbReference type="Proteomes" id="UP000184048"/>
    </source>
</evidence>
<organism evidence="1 2">
    <name type="scientific">Flavisolibacter ginsengisoli DSM 18119</name>
    <dbReference type="NCBI Taxonomy" id="1121884"/>
    <lineage>
        <taxon>Bacteria</taxon>
        <taxon>Pseudomonadati</taxon>
        <taxon>Bacteroidota</taxon>
        <taxon>Chitinophagia</taxon>
        <taxon>Chitinophagales</taxon>
        <taxon>Chitinophagaceae</taxon>
        <taxon>Flavisolibacter</taxon>
    </lineage>
</organism>
<proteinExistence type="predicted"/>
<sequence length="46" mass="5323">MAKQTGYIKATGTVDGDTNFYYDQLWGYLVRMCFSLNMLFKEVCSL</sequence>
<dbReference type="EMBL" id="FQUU01000004">
    <property type="protein sequence ID" value="SHE92960.1"/>
    <property type="molecule type" value="Genomic_DNA"/>
</dbReference>
<dbReference type="AlphaFoldDB" id="A0A1M4XHT0"/>
<gene>
    <name evidence="1" type="ORF">SAMN02745131_01475</name>
</gene>
<dbReference type="RefSeq" id="WP_175546029.1">
    <property type="nucleotide sequence ID" value="NZ_FQUU01000004.1"/>
</dbReference>
<keyword evidence="2" id="KW-1185">Reference proteome</keyword>
<protein>
    <submittedName>
        <fullName evidence="1">Uncharacterized protein</fullName>
    </submittedName>
</protein>
<evidence type="ECO:0000313" key="1">
    <source>
        <dbReference type="EMBL" id="SHE92960.1"/>
    </source>
</evidence>
<dbReference type="Proteomes" id="UP000184048">
    <property type="component" value="Unassembled WGS sequence"/>
</dbReference>